<accession>A0A1V3A1Q7</accession>
<dbReference type="Pfam" id="PF03446">
    <property type="entry name" value="NAD_binding_2"/>
    <property type="match status" value="1"/>
</dbReference>
<keyword evidence="1" id="KW-0560">Oxidoreductase</keyword>
<dbReference type="SUPFAM" id="SSF48179">
    <property type="entry name" value="6-phosphogluconate dehydrogenase C-terminal domain-like"/>
    <property type="match status" value="1"/>
</dbReference>
<dbReference type="InterPro" id="IPR036291">
    <property type="entry name" value="NAD(P)-bd_dom_sf"/>
</dbReference>
<dbReference type="InterPro" id="IPR029154">
    <property type="entry name" value="HIBADH-like_NADP-bd"/>
</dbReference>
<feature type="domain" description="3-hydroxyisobutyrate dehydrogenase-like NAD-binding" evidence="5">
    <location>
        <begin position="163"/>
        <end position="282"/>
    </location>
</feature>
<dbReference type="AlphaFoldDB" id="A0A1V3A1Q7"/>
<proteinExistence type="predicted"/>
<evidence type="ECO:0000259" key="5">
    <source>
        <dbReference type="Pfam" id="PF14833"/>
    </source>
</evidence>
<dbReference type="STRING" id="252474.B1A74_01345"/>
<evidence type="ECO:0000256" key="2">
    <source>
        <dbReference type="ARBA" id="ARBA00023027"/>
    </source>
</evidence>
<gene>
    <name evidence="6" type="ORF">B1A74_01345</name>
</gene>
<dbReference type="PIRSF" id="PIRSF000103">
    <property type="entry name" value="HIBADH"/>
    <property type="match status" value="1"/>
</dbReference>
<evidence type="ECO:0000256" key="3">
    <source>
        <dbReference type="PIRSR" id="PIRSR000103-1"/>
    </source>
</evidence>
<name>A0A1V3A1Q7_9GAMM</name>
<evidence type="ECO:0000256" key="1">
    <source>
        <dbReference type="ARBA" id="ARBA00023002"/>
    </source>
</evidence>
<comment type="caution">
    <text evidence="6">The sequence shown here is derived from an EMBL/GenBank/DDBJ whole genome shotgun (WGS) entry which is preliminary data.</text>
</comment>
<evidence type="ECO:0000259" key="4">
    <source>
        <dbReference type="Pfam" id="PF03446"/>
    </source>
</evidence>
<evidence type="ECO:0000313" key="6">
    <source>
        <dbReference type="EMBL" id="OOC11290.1"/>
    </source>
</evidence>
<dbReference type="GO" id="GO:0051287">
    <property type="term" value="F:NAD binding"/>
    <property type="evidence" value="ECO:0007669"/>
    <property type="project" value="InterPro"/>
</dbReference>
<organism evidence="6 7">
    <name type="scientific">Thioalkalivibrio halophilus</name>
    <dbReference type="NCBI Taxonomy" id="252474"/>
    <lineage>
        <taxon>Bacteria</taxon>
        <taxon>Pseudomonadati</taxon>
        <taxon>Pseudomonadota</taxon>
        <taxon>Gammaproteobacteria</taxon>
        <taxon>Chromatiales</taxon>
        <taxon>Ectothiorhodospiraceae</taxon>
        <taxon>Thioalkalivibrio</taxon>
    </lineage>
</organism>
<dbReference type="InterPro" id="IPR008927">
    <property type="entry name" value="6-PGluconate_DH-like_C_sf"/>
</dbReference>
<dbReference type="GO" id="GO:0016491">
    <property type="term" value="F:oxidoreductase activity"/>
    <property type="evidence" value="ECO:0007669"/>
    <property type="project" value="UniProtKB-KW"/>
</dbReference>
<dbReference type="RefSeq" id="WP_024329228.1">
    <property type="nucleotide sequence ID" value="NZ_MUZR01000004.1"/>
</dbReference>
<dbReference type="InterPro" id="IPR013328">
    <property type="entry name" value="6PGD_dom2"/>
</dbReference>
<dbReference type="Proteomes" id="UP000189177">
    <property type="component" value="Unassembled WGS sequence"/>
</dbReference>
<dbReference type="SUPFAM" id="SSF51735">
    <property type="entry name" value="NAD(P)-binding Rossmann-fold domains"/>
    <property type="match status" value="1"/>
</dbReference>
<evidence type="ECO:0000313" key="7">
    <source>
        <dbReference type="Proteomes" id="UP000189177"/>
    </source>
</evidence>
<keyword evidence="2" id="KW-0520">NAD</keyword>
<reference evidence="6 7" key="1">
    <citation type="submission" date="2017-02" db="EMBL/GenBank/DDBJ databases">
        <title>Genomic diversity within the haloalkaliphilic genus Thioalkalivibrio.</title>
        <authorList>
            <person name="Ahn A.-C."/>
            <person name="Meier-Kolthoff J."/>
            <person name="Overmars L."/>
            <person name="Richter M."/>
            <person name="Woyke T."/>
            <person name="Sorokin D.Y."/>
            <person name="Muyzer G."/>
        </authorList>
    </citation>
    <scope>NUCLEOTIDE SEQUENCE [LARGE SCALE GENOMIC DNA]</scope>
    <source>
        <strain evidence="6 7">HL17</strain>
    </source>
</reference>
<dbReference type="EMBL" id="MUZR01000004">
    <property type="protein sequence ID" value="OOC11290.1"/>
    <property type="molecule type" value="Genomic_DNA"/>
</dbReference>
<feature type="active site" evidence="3">
    <location>
        <position position="169"/>
    </location>
</feature>
<sequence>MSQVALLGCGLMGTPMGLRLMEAGFPLQAYNRTPARAEDLVRAGATVYSTPDGAVQGADWVVLMLSDARAIEAVLADLSPGTVDGRCFIQMGTILPAESRVLGERVRAAGGCYVEAPVLGSIPEAREGRLLIMAGAEHDVDVERAAPVLEALGSTVRHVGATGQGAALKLAFNQLIASLTAAFSLSLGLVRREGVEVDTFMEILRESALYAPTFDKKLDKMCSGDFGTANFPVKHLLKDVRLTHQAAADAGLSDPWLPLLADLLEQAADRGLGDADYSAIYSSIVPEAGNRS</sequence>
<dbReference type="Gene3D" id="3.40.50.720">
    <property type="entry name" value="NAD(P)-binding Rossmann-like Domain"/>
    <property type="match status" value="1"/>
</dbReference>
<dbReference type="InterPro" id="IPR051265">
    <property type="entry name" value="HIBADH-related_NP60_sf"/>
</dbReference>
<dbReference type="PANTHER" id="PTHR43580">
    <property type="entry name" value="OXIDOREDUCTASE GLYR1-RELATED"/>
    <property type="match status" value="1"/>
</dbReference>
<dbReference type="Gene3D" id="1.10.1040.10">
    <property type="entry name" value="N-(1-d-carboxylethyl)-l-norvaline Dehydrogenase, domain 2"/>
    <property type="match status" value="1"/>
</dbReference>
<dbReference type="InterPro" id="IPR015815">
    <property type="entry name" value="HIBADH-related"/>
</dbReference>
<dbReference type="Pfam" id="PF14833">
    <property type="entry name" value="NAD_binding_11"/>
    <property type="match status" value="1"/>
</dbReference>
<dbReference type="InterPro" id="IPR006115">
    <property type="entry name" value="6PGDH_NADP-bd"/>
</dbReference>
<dbReference type="GO" id="GO:0050661">
    <property type="term" value="F:NADP binding"/>
    <property type="evidence" value="ECO:0007669"/>
    <property type="project" value="InterPro"/>
</dbReference>
<protein>
    <submittedName>
        <fullName evidence="6">Hydroxyacid dehydrogenase</fullName>
    </submittedName>
</protein>
<keyword evidence="7" id="KW-1185">Reference proteome</keyword>
<dbReference type="PANTHER" id="PTHR43580:SF9">
    <property type="entry name" value="GLYOXYLATE_SUCCINIC SEMIALDEHYDE REDUCTASE 1"/>
    <property type="match status" value="1"/>
</dbReference>
<dbReference type="OrthoDB" id="9786703at2"/>
<feature type="domain" description="6-phosphogluconate dehydrogenase NADP-binding" evidence="4">
    <location>
        <begin position="3"/>
        <end position="160"/>
    </location>
</feature>